<feature type="transmembrane region" description="Helical" evidence="6">
    <location>
        <begin position="335"/>
        <end position="355"/>
    </location>
</feature>
<evidence type="ECO:0000259" key="7">
    <source>
        <dbReference type="PROSITE" id="PS50850"/>
    </source>
</evidence>
<gene>
    <name evidence="8" type="ORF">FC50_GL001343</name>
</gene>
<dbReference type="Proteomes" id="UP000051922">
    <property type="component" value="Unassembled WGS sequence"/>
</dbReference>
<dbReference type="AlphaFoldDB" id="A0A0R1U4K4"/>
<feature type="transmembrane region" description="Helical" evidence="6">
    <location>
        <begin position="403"/>
        <end position="425"/>
    </location>
</feature>
<dbReference type="Pfam" id="PF07690">
    <property type="entry name" value="MFS_1"/>
    <property type="match status" value="2"/>
</dbReference>
<evidence type="ECO:0000313" key="8">
    <source>
        <dbReference type="EMBL" id="KRL85941.1"/>
    </source>
</evidence>
<feature type="transmembrane region" description="Helical" evidence="6">
    <location>
        <begin position="361"/>
        <end position="382"/>
    </location>
</feature>
<proteinExistence type="predicted"/>
<dbReference type="PATRIC" id="fig|1423783.4.peg.1384"/>
<feature type="transmembrane region" description="Helical" evidence="6">
    <location>
        <begin position="233"/>
        <end position="251"/>
    </location>
</feature>
<dbReference type="CDD" id="cd17321">
    <property type="entry name" value="MFS_MMR_MDR_like"/>
    <property type="match status" value="1"/>
</dbReference>
<dbReference type="PANTHER" id="PTHR42718:SF9">
    <property type="entry name" value="MAJOR FACILITATOR SUPERFAMILY MULTIDRUG TRANSPORTER MFSC"/>
    <property type="match status" value="1"/>
</dbReference>
<evidence type="ECO:0000256" key="2">
    <source>
        <dbReference type="ARBA" id="ARBA00022448"/>
    </source>
</evidence>
<keyword evidence="4 6" id="KW-1133">Transmembrane helix</keyword>
<dbReference type="SUPFAM" id="SSF103473">
    <property type="entry name" value="MFS general substrate transporter"/>
    <property type="match status" value="2"/>
</dbReference>
<dbReference type="Gene3D" id="1.20.1250.20">
    <property type="entry name" value="MFS general substrate transporter like domains"/>
    <property type="match status" value="1"/>
</dbReference>
<dbReference type="Gene3D" id="1.20.1720.10">
    <property type="entry name" value="Multidrug resistance protein D"/>
    <property type="match status" value="1"/>
</dbReference>
<keyword evidence="5 6" id="KW-0472">Membrane</keyword>
<evidence type="ECO:0000256" key="3">
    <source>
        <dbReference type="ARBA" id="ARBA00022692"/>
    </source>
</evidence>
<dbReference type="PANTHER" id="PTHR42718">
    <property type="entry name" value="MAJOR FACILITATOR SUPERFAMILY MULTIDRUG TRANSPORTER MFSC"/>
    <property type="match status" value="1"/>
</dbReference>
<evidence type="ECO:0000313" key="9">
    <source>
        <dbReference type="Proteomes" id="UP000051922"/>
    </source>
</evidence>
<keyword evidence="9" id="KW-1185">Reference proteome</keyword>
<organism evidence="8 9">
    <name type="scientific">Lacticaseibacillus pantheris DSM 15945 = JCM 12539 = NBRC 106106</name>
    <dbReference type="NCBI Taxonomy" id="1423783"/>
    <lineage>
        <taxon>Bacteria</taxon>
        <taxon>Bacillati</taxon>
        <taxon>Bacillota</taxon>
        <taxon>Bacilli</taxon>
        <taxon>Lactobacillales</taxon>
        <taxon>Lactobacillaceae</taxon>
        <taxon>Lacticaseibacillus</taxon>
    </lineage>
</organism>
<evidence type="ECO:0000256" key="1">
    <source>
        <dbReference type="ARBA" id="ARBA00004651"/>
    </source>
</evidence>
<feature type="transmembrane region" description="Helical" evidence="6">
    <location>
        <begin position="79"/>
        <end position="98"/>
    </location>
</feature>
<feature type="transmembrane region" description="Helical" evidence="6">
    <location>
        <begin position="445"/>
        <end position="464"/>
    </location>
</feature>
<accession>A0A0R1U4K4</accession>
<dbReference type="GO" id="GO:0022857">
    <property type="term" value="F:transmembrane transporter activity"/>
    <property type="evidence" value="ECO:0007669"/>
    <property type="project" value="InterPro"/>
</dbReference>
<dbReference type="STRING" id="1423783.FC50_GL001343"/>
<comment type="subcellular location">
    <subcellularLocation>
        <location evidence="1">Cell membrane</location>
        <topology evidence="1">Multi-pass membrane protein</topology>
    </subcellularLocation>
</comment>
<evidence type="ECO:0000256" key="5">
    <source>
        <dbReference type="ARBA" id="ARBA00023136"/>
    </source>
</evidence>
<sequence length="477" mass="51048">MGKMQKNKSQWQTVMVLGLISLLTSLSGSSLTLALPVLSRDFGISNSIATWAVTIGLVTSTILLVMFGHIGDLLSKRSVFFAGGVIFVVGSLIAGLAPDFIILLIGRVIQAVGIAMTMANGMGIVSDNFPSSTRAEALAAISMFTSVGSISGPAVGGLLISALSWRWIYLMNVPLGAVILLIGWRVLQPQIPQRDRLRTIWGTANWTGQNLFTAGIIFFFVGGAMVQAPGWRVVAWIGMAIGAVLTVFSFMQDDHAKSPWIDPQLLHNPDYLISVGTLLIVMLVNAVSNILLPFYLQSFLGVSPFLSGIIMMGQSATMLLVTPIAGYLADHWNRYWLTLVGLIVLIVSQAGYALYPPTNNWWAILWPIILNGVGMGAFLSPNNALTMDTVPRTLGGVAGSLNSFARTLGMTVGMTFGAVILFAQLPGVARITPQTGNFLGAFANVFWGSTVLSALGLVVVLIRVRRMRGRGMSTDAK</sequence>
<feature type="transmembrane region" description="Helical" evidence="6">
    <location>
        <begin position="137"/>
        <end position="161"/>
    </location>
</feature>
<name>A0A0R1U4K4_9LACO</name>
<reference evidence="8 9" key="1">
    <citation type="journal article" date="2015" name="Genome Announc.">
        <title>Expanding the biotechnology potential of lactobacilli through comparative genomics of 213 strains and associated genera.</title>
        <authorList>
            <person name="Sun Z."/>
            <person name="Harris H.M."/>
            <person name="McCann A."/>
            <person name="Guo C."/>
            <person name="Argimon S."/>
            <person name="Zhang W."/>
            <person name="Yang X."/>
            <person name="Jeffery I.B."/>
            <person name="Cooney J.C."/>
            <person name="Kagawa T.F."/>
            <person name="Liu W."/>
            <person name="Song Y."/>
            <person name="Salvetti E."/>
            <person name="Wrobel A."/>
            <person name="Rasinkangas P."/>
            <person name="Parkhill J."/>
            <person name="Rea M.C."/>
            <person name="O'Sullivan O."/>
            <person name="Ritari J."/>
            <person name="Douillard F.P."/>
            <person name="Paul Ross R."/>
            <person name="Yang R."/>
            <person name="Briner A.E."/>
            <person name="Felis G.E."/>
            <person name="de Vos W.M."/>
            <person name="Barrangou R."/>
            <person name="Klaenhammer T.R."/>
            <person name="Caufield P.W."/>
            <person name="Cui Y."/>
            <person name="Zhang H."/>
            <person name="O'Toole P.W."/>
        </authorList>
    </citation>
    <scope>NUCLEOTIDE SEQUENCE [LARGE SCALE GENOMIC DNA]</scope>
    <source>
        <strain evidence="8 9">DSM 15945</strain>
    </source>
</reference>
<feature type="transmembrane region" description="Helical" evidence="6">
    <location>
        <begin position="104"/>
        <end position="125"/>
    </location>
</feature>
<keyword evidence="3 6" id="KW-0812">Transmembrane</keyword>
<feature type="transmembrane region" description="Helical" evidence="6">
    <location>
        <begin position="44"/>
        <end position="67"/>
    </location>
</feature>
<dbReference type="InterPro" id="IPR020846">
    <property type="entry name" value="MFS_dom"/>
</dbReference>
<feature type="transmembrane region" description="Helical" evidence="6">
    <location>
        <begin position="308"/>
        <end position="328"/>
    </location>
</feature>
<dbReference type="InterPro" id="IPR036259">
    <property type="entry name" value="MFS_trans_sf"/>
</dbReference>
<protein>
    <submittedName>
        <fullName evidence="8">Efflux pump antibiotic resistance protein</fullName>
    </submittedName>
</protein>
<evidence type="ECO:0000256" key="4">
    <source>
        <dbReference type="ARBA" id="ARBA00022989"/>
    </source>
</evidence>
<feature type="transmembrane region" description="Helical" evidence="6">
    <location>
        <begin position="208"/>
        <end position="227"/>
    </location>
</feature>
<dbReference type="InterPro" id="IPR011701">
    <property type="entry name" value="MFS"/>
</dbReference>
<keyword evidence="2" id="KW-0813">Transport</keyword>
<comment type="caution">
    <text evidence="8">The sequence shown here is derived from an EMBL/GenBank/DDBJ whole genome shotgun (WGS) entry which is preliminary data.</text>
</comment>
<evidence type="ECO:0000256" key="6">
    <source>
        <dbReference type="SAM" id="Phobius"/>
    </source>
</evidence>
<dbReference type="GO" id="GO:0005886">
    <property type="term" value="C:plasma membrane"/>
    <property type="evidence" value="ECO:0007669"/>
    <property type="project" value="UniProtKB-SubCell"/>
</dbReference>
<feature type="transmembrane region" description="Helical" evidence="6">
    <location>
        <begin position="271"/>
        <end position="296"/>
    </location>
</feature>
<dbReference type="EMBL" id="AZFJ01000049">
    <property type="protein sequence ID" value="KRL85941.1"/>
    <property type="molecule type" value="Genomic_DNA"/>
</dbReference>
<feature type="transmembrane region" description="Helical" evidence="6">
    <location>
        <begin position="167"/>
        <end position="187"/>
    </location>
</feature>
<feature type="domain" description="Major facilitator superfamily (MFS) profile" evidence="7">
    <location>
        <begin position="13"/>
        <end position="468"/>
    </location>
</feature>
<dbReference type="PROSITE" id="PS50850">
    <property type="entry name" value="MFS"/>
    <property type="match status" value="1"/>
</dbReference>